<comment type="caution">
    <text evidence="2">The sequence shown here is derived from an EMBL/GenBank/DDBJ whole genome shotgun (WGS) entry which is preliminary data.</text>
</comment>
<dbReference type="InterPro" id="IPR041426">
    <property type="entry name" value="Mos1_HTH"/>
</dbReference>
<proteinExistence type="predicted"/>
<reference evidence="3" key="1">
    <citation type="journal article" date="2015" name="Nat. Genet.">
        <title>The genome and transcriptome of the zoonotic hookworm Ancylostoma ceylanicum identify infection-specific gene families.</title>
        <authorList>
            <person name="Schwarz E.M."/>
            <person name="Hu Y."/>
            <person name="Antoshechkin I."/>
            <person name="Miller M.M."/>
            <person name="Sternberg P.W."/>
            <person name="Aroian R.V."/>
        </authorList>
    </citation>
    <scope>NUCLEOTIDE SEQUENCE</scope>
    <source>
        <strain evidence="3">HY135</strain>
    </source>
</reference>
<feature type="domain" description="Mos1 transposase HTH" evidence="1">
    <location>
        <begin position="6"/>
        <end position="53"/>
    </location>
</feature>
<evidence type="ECO:0000313" key="3">
    <source>
        <dbReference type="Proteomes" id="UP000024635"/>
    </source>
</evidence>
<dbReference type="AlphaFoldDB" id="A0A016SWT7"/>
<dbReference type="Pfam" id="PF17906">
    <property type="entry name" value="HTH_48"/>
    <property type="match status" value="1"/>
</dbReference>
<evidence type="ECO:0000313" key="2">
    <source>
        <dbReference type="EMBL" id="EYB94856.1"/>
    </source>
</evidence>
<dbReference type="Proteomes" id="UP000024635">
    <property type="component" value="Unassembled WGS sequence"/>
</dbReference>
<evidence type="ECO:0000259" key="1">
    <source>
        <dbReference type="Pfam" id="PF17906"/>
    </source>
</evidence>
<dbReference type="OrthoDB" id="616263at2759"/>
<protein>
    <recommendedName>
        <fullName evidence="1">Mos1 transposase HTH domain-containing protein</fullName>
    </recommendedName>
</protein>
<dbReference type="STRING" id="53326.A0A016SWT7"/>
<accession>A0A016SWT7</accession>
<dbReference type="EMBL" id="JARK01001502">
    <property type="protein sequence ID" value="EYB94856.1"/>
    <property type="molecule type" value="Genomic_DNA"/>
</dbReference>
<keyword evidence="3" id="KW-1185">Reference proteome</keyword>
<name>A0A016SWT7_9BILA</name>
<dbReference type="Gene3D" id="1.10.10.1450">
    <property type="match status" value="1"/>
</dbReference>
<gene>
    <name evidence="2" type="primary">Acey_s0166.g55</name>
    <name evidence="2" type="ORF">Y032_0166g55</name>
</gene>
<organism evidence="2 3">
    <name type="scientific">Ancylostoma ceylanicum</name>
    <dbReference type="NCBI Taxonomy" id="53326"/>
    <lineage>
        <taxon>Eukaryota</taxon>
        <taxon>Metazoa</taxon>
        <taxon>Ecdysozoa</taxon>
        <taxon>Nematoda</taxon>
        <taxon>Chromadorea</taxon>
        <taxon>Rhabditida</taxon>
        <taxon>Rhabditina</taxon>
        <taxon>Rhabditomorpha</taxon>
        <taxon>Strongyloidea</taxon>
        <taxon>Ancylostomatidae</taxon>
        <taxon>Ancylostomatinae</taxon>
        <taxon>Ancylostoma</taxon>
    </lineage>
</organism>
<sequence>MSIPQEHLRTIIFNEWRRGTEAKETVRNINSALGEDTTSISTVKRCFARFREGYTDFKDKLRSGSPTR</sequence>